<dbReference type="SUPFAM" id="SSF53474">
    <property type="entry name" value="alpha/beta-Hydrolases"/>
    <property type="match status" value="1"/>
</dbReference>
<dbReference type="GO" id="GO:0046503">
    <property type="term" value="P:glycerolipid catabolic process"/>
    <property type="evidence" value="ECO:0007669"/>
    <property type="project" value="TreeGrafter"/>
</dbReference>
<gene>
    <name evidence="2" type="ORF">NO357_09860</name>
</gene>
<evidence type="ECO:0000313" key="3">
    <source>
        <dbReference type="Proteomes" id="UP001226762"/>
    </source>
</evidence>
<feature type="domain" description="AB hydrolase-1" evidence="1">
    <location>
        <begin position="21"/>
        <end position="273"/>
    </location>
</feature>
<dbReference type="Gene3D" id="3.40.50.1820">
    <property type="entry name" value="alpha/beta hydrolase"/>
    <property type="match status" value="1"/>
</dbReference>
<dbReference type="AlphaFoldDB" id="A0AAE4B6B6"/>
<dbReference type="Pfam" id="PF00561">
    <property type="entry name" value="Abhydrolase_1"/>
    <property type="match status" value="1"/>
</dbReference>
<name>A0AAE4B6B6_9RHOB</name>
<proteinExistence type="predicted"/>
<keyword evidence="3" id="KW-1185">Reference proteome</keyword>
<reference evidence="2" key="2">
    <citation type="submission" date="2023-02" db="EMBL/GenBank/DDBJ databases">
        <title>'Rhodoalgimonas zhirmunskyi' gen. nov., isolated from a red alga.</title>
        <authorList>
            <person name="Nedashkovskaya O.I."/>
            <person name="Otstavnykh N.Y."/>
            <person name="Bystritskaya E.P."/>
            <person name="Balabanova L.A."/>
            <person name="Isaeva M.P."/>
        </authorList>
    </citation>
    <scope>NUCLEOTIDE SEQUENCE</scope>
    <source>
        <strain evidence="2">KCTC 52189</strain>
    </source>
</reference>
<reference evidence="2" key="1">
    <citation type="submission" date="2022-07" db="EMBL/GenBank/DDBJ databases">
        <authorList>
            <person name="Otstavnykh N."/>
            <person name="Isaeva M."/>
            <person name="Bystritskaya E."/>
        </authorList>
    </citation>
    <scope>NUCLEOTIDE SEQUENCE</scope>
    <source>
        <strain evidence="2">KCTC 52189</strain>
    </source>
</reference>
<keyword evidence="2" id="KW-0378">Hydrolase</keyword>
<organism evidence="2 3">
    <name type="scientific">Marimonas arenosa</name>
    <dbReference type="NCBI Taxonomy" id="1795305"/>
    <lineage>
        <taxon>Bacteria</taxon>
        <taxon>Pseudomonadati</taxon>
        <taxon>Pseudomonadota</taxon>
        <taxon>Alphaproteobacteria</taxon>
        <taxon>Rhodobacterales</taxon>
        <taxon>Paracoccaceae</taxon>
        <taxon>Marimonas</taxon>
    </lineage>
</organism>
<dbReference type="RefSeq" id="WP_306735467.1">
    <property type="nucleotide sequence ID" value="NZ_JANHAX010000002.1"/>
</dbReference>
<evidence type="ECO:0000313" key="2">
    <source>
        <dbReference type="EMBL" id="MDQ2090201.1"/>
    </source>
</evidence>
<dbReference type="GO" id="GO:0004806">
    <property type="term" value="F:triacylglycerol lipase activity"/>
    <property type="evidence" value="ECO:0007669"/>
    <property type="project" value="TreeGrafter"/>
</dbReference>
<dbReference type="Proteomes" id="UP001226762">
    <property type="component" value="Unassembled WGS sequence"/>
</dbReference>
<evidence type="ECO:0000259" key="1">
    <source>
        <dbReference type="Pfam" id="PF00561"/>
    </source>
</evidence>
<dbReference type="InterPro" id="IPR000073">
    <property type="entry name" value="AB_hydrolase_1"/>
</dbReference>
<dbReference type="PANTHER" id="PTHR43433">
    <property type="entry name" value="HYDROLASE, ALPHA/BETA FOLD FAMILY PROTEIN"/>
    <property type="match status" value="1"/>
</dbReference>
<dbReference type="InterPro" id="IPR029058">
    <property type="entry name" value="AB_hydrolase_fold"/>
</dbReference>
<dbReference type="InterPro" id="IPR050471">
    <property type="entry name" value="AB_hydrolase"/>
</dbReference>
<sequence>MQIAANGISLEVEDHGQNTDPAMILIRGLGTQLVHWPENFVQGFVRAGFRCIIFDNRDVGLSSRCPAPGVPGDPDEITAHVAAGDEIAPAYTLDDMARDVIGLMDALGIARAHVFGISMGGAIAQILAMSYPDRLLTDTIVMTACRPILERGHRAEILPRLLARPETREEAQDNWVAGHASFGSPGFPMAENEIRAEAARAWDRGHDAEGINRQLLATMAAPDRRPLLQQVTTPCCVIHGVDDTLIPVELGEEIAHHIPGAEYHAIKGMGHIITPLLAPQIVSLVADFTRRHR</sequence>
<dbReference type="PANTHER" id="PTHR43433:SF5">
    <property type="entry name" value="AB HYDROLASE-1 DOMAIN-CONTAINING PROTEIN"/>
    <property type="match status" value="1"/>
</dbReference>
<dbReference type="EMBL" id="JANHAX010000002">
    <property type="protein sequence ID" value="MDQ2090201.1"/>
    <property type="molecule type" value="Genomic_DNA"/>
</dbReference>
<accession>A0AAE4B6B6</accession>
<comment type="caution">
    <text evidence="2">The sequence shown here is derived from an EMBL/GenBank/DDBJ whole genome shotgun (WGS) entry which is preliminary data.</text>
</comment>
<protein>
    <submittedName>
        <fullName evidence="2">Alpha/beta hydrolase</fullName>
    </submittedName>
</protein>